<proteinExistence type="predicted"/>
<sequence>MADTVADLLKLRLWLAEAEQAQHELMIGKKSVSVSYEGKSATFMQANRDDLAIWINTLRQRIATLEGVRIPRRAPIHLSF</sequence>
<evidence type="ECO:0000313" key="1">
    <source>
        <dbReference type="EMBL" id="KAB1079430.1"/>
    </source>
</evidence>
<dbReference type="Gene3D" id="3.30.1580.10">
    <property type="entry name" value="Head-to-tail joining protein W"/>
    <property type="match status" value="1"/>
</dbReference>
<dbReference type="AlphaFoldDB" id="A0A6L3T0Z0"/>
<name>A0A6L3T0Z0_9HYPH</name>
<gene>
    <name evidence="1" type="ORF">F6X53_11545</name>
</gene>
<dbReference type="GO" id="GO:0019058">
    <property type="term" value="P:viral life cycle"/>
    <property type="evidence" value="ECO:0007669"/>
    <property type="project" value="InterPro"/>
</dbReference>
<reference evidence="1 2" key="1">
    <citation type="submission" date="2019-09" db="EMBL/GenBank/DDBJ databases">
        <title>YIM 48816 draft genome.</title>
        <authorList>
            <person name="Jiang L."/>
        </authorList>
    </citation>
    <scope>NUCLEOTIDE SEQUENCE [LARGE SCALE GENOMIC DNA]</scope>
    <source>
        <strain evidence="1 2">YIM 48816</strain>
    </source>
</reference>
<accession>A0A6L3T0Z0</accession>
<dbReference type="Pfam" id="PF02831">
    <property type="entry name" value="gpW"/>
    <property type="match status" value="1"/>
</dbReference>
<dbReference type="InterPro" id="IPR036626">
    <property type="entry name" value="GpW_sf"/>
</dbReference>
<protein>
    <submittedName>
        <fullName evidence="1">Uncharacterized protein</fullName>
    </submittedName>
</protein>
<dbReference type="Proteomes" id="UP000474159">
    <property type="component" value="Unassembled WGS sequence"/>
</dbReference>
<keyword evidence="2" id="KW-1185">Reference proteome</keyword>
<dbReference type="EMBL" id="VZZK01000009">
    <property type="protein sequence ID" value="KAB1079430.1"/>
    <property type="molecule type" value="Genomic_DNA"/>
</dbReference>
<comment type="caution">
    <text evidence="1">The sequence shown here is derived from an EMBL/GenBank/DDBJ whole genome shotgun (WGS) entry which is preliminary data.</text>
</comment>
<dbReference type="OrthoDB" id="7916639at2"/>
<evidence type="ECO:0000313" key="2">
    <source>
        <dbReference type="Proteomes" id="UP000474159"/>
    </source>
</evidence>
<dbReference type="InterPro" id="IPR004174">
    <property type="entry name" value="GpW"/>
</dbReference>
<dbReference type="SUPFAM" id="SSF64210">
    <property type="entry name" value="Head-to-tail joining protein W, gpW"/>
    <property type="match status" value="1"/>
</dbReference>
<dbReference type="RefSeq" id="WP_151000165.1">
    <property type="nucleotide sequence ID" value="NZ_BPQY01000553.1"/>
</dbReference>
<organism evidence="1 2">
    <name type="scientific">Methylobacterium soli</name>
    <dbReference type="NCBI Taxonomy" id="553447"/>
    <lineage>
        <taxon>Bacteria</taxon>
        <taxon>Pseudomonadati</taxon>
        <taxon>Pseudomonadota</taxon>
        <taxon>Alphaproteobacteria</taxon>
        <taxon>Hyphomicrobiales</taxon>
        <taxon>Methylobacteriaceae</taxon>
        <taxon>Methylobacterium</taxon>
    </lineage>
</organism>